<evidence type="ECO:0000313" key="2">
    <source>
        <dbReference type="EMBL" id="KAK9170536.1"/>
    </source>
</evidence>
<dbReference type="EMBL" id="JBBNAF010000001">
    <property type="protein sequence ID" value="KAK9170536.1"/>
    <property type="molecule type" value="Genomic_DNA"/>
</dbReference>
<proteinExistence type="predicted"/>
<dbReference type="AlphaFoldDB" id="A0AAP0LG76"/>
<dbReference type="Gene3D" id="2.30.240.10">
    <property type="entry name" value="At5g01610-like"/>
    <property type="match status" value="1"/>
</dbReference>
<reference evidence="2 3" key="1">
    <citation type="submission" date="2024-01" db="EMBL/GenBank/DDBJ databases">
        <title>Genome assemblies of Stephania.</title>
        <authorList>
            <person name="Yang L."/>
        </authorList>
    </citation>
    <scope>NUCLEOTIDE SEQUENCE [LARGE SCALE GENOMIC DNA]</scope>
    <source>
        <strain evidence="2">YNDBR</strain>
        <tissue evidence="2">Leaf</tissue>
    </source>
</reference>
<keyword evidence="1" id="KW-0732">Signal</keyword>
<protein>
    <submittedName>
        <fullName evidence="2">Uncharacterized protein</fullName>
    </submittedName>
</protein>
<dbReference type="Proteomes" id="UP001420932">
    <property type="component" value="Unassembled WGS sequence"/>
</dbReference>
<dbReference type="PANTHER" id="PTHR31676:SF71">
    <property type="entry name" value="EXPRESSED PROTEIN"/>
    <property type="match status" value="1"/>
</dbReference>
<feature type="chain" id="PRO_5042811066" evidence="1">
    <location>
        <begin position="19"/>
        <end position="197"/>
    </location>
</feature>
<name>A0AAP0LG76_9MAGN</name>
<comment type="caution">
    <text evidence="2">The sequence shown here is derived from an EMBL/GenBank/DDBJ whole genome shotgun (WGS) entry which is preliminary data.</text>
</comment>
<sequence length="197" mass="21933">MKAFVVFTLLALITLSHSSIFPSTHLETITAPAATTNNNNNATVHDVLAEHGLPPGLLPDSVKSYSLTEEGQFVVDLENTCYVQFEYLVYYDRRITGVLKYGSITELKGIEVKRFFLWLNVDEIRVDLPPSDSIYFKVGWINKKLDVKQFESLHSCGDGVAVASPPPPRPCGGGACWTDFLQISTEPLREIQLLLTE</sequence>
<dbReference type="PANTHER" id="PTHR31676">
    <property type="entry name" value="T31J12.3 PROTEIN-RELATED"/>
    <property type="match status" value="1"/>
</dbReference>
<evidence type="ECO:0000313" key="3">
    <source>
        <dbReference type="Proteomes" id="UP001420932"/>
    </source>
</evidence>
<keyword evidence="3" id="KW-1185">Reference proteome</keyword>
<dbReference type="InterPro" id="IPR036758">
    <property type="entry name" value="At5g01610-like"/>
</dbReference>
<evidence type="ECO:0000256" key="1">
    <source>
        <dbReference type="SAM" id="SignalP"/>
    </source>
</evidence>
<gene>
    <name evidence="2" type="ORF">Syun_002676</name>
</gene>
<organism evidence="2 3">
    <name type="scientific">Stephania yunnanensis</name>
    <dbReference type="NCBI Taxonomy" id="152371"/>
    <lineage>
        <taxon>Eukaryota</taxon>
        <taxon>Viridiplantae</taxon>
        <taxon>Streptophyta</taxon>
        <taxon>Embryophyta</taxon>
        <taxon>Tracheophyta</taxon>
        <taxon>Spermatophyta</taxon>
        <taxon>Magnoliopsida</taxon>
        <taxon>Ranunculales</taxon>
        <taxon>Menispermaceae</taxon>
        <taxon>Menispermoideae</taxon>
        <taxon>Cissampelideae</taxon>
        <taxon>Stephania</taxon>
    </lineage>
</organism>
<feature type="signal peptide" evidence="1">
    <location>
        <begin position="1"/>
        <end position="18"/>
    </location>
</feature>
<dbReference type="Pfam" id="PF04398">
    <property type="entry name" value="DUF538"/>
    <property type="match status" value="1"/>
</dbReference>
<dbReference type="SUPFAM" id="SSF141562">
    <property type="entry name" value="At5g01610-like"/>
    <property type="match status" value="1"/>
</dbReference>
<accession>A0AAP0LG76</accession>
<dbReference type="InterPro" id="IPR007493">
    <property type="entry name" value="DUF538"/>
</dbReference>